<feature type="region of interest" description="Disordered" evidence="1">
    <location>
        <begin position="1"/>
        <end position="25"/>
    </location>
</feature>
<gene>
    <name evidence="2" type="ORF">TWF506_003235</name>
</gene>
<keyword evidence="3" id="KW-1185">Reference proteome</keyword>
<protein>
    <submittedName>
        <fullName evidence="2">Uncharacterized protein</fullName>
    </submittedName>
</protein>
<proteinExistence type="predicted"/>
<feature type="compositionally biased region" description="Polar residues" evidence="1">
    <location>
        <begin position="1"/>
        <end position="12"/>
    </location>
</feature>
<accession>A0AAN8N3N2</accession>
<evidence type="ECO:0000313" key="2">
    <source>
        <dbReference type="EMBL" id="KAK6502657.1"/>
    </source>
</evidence>
<dbReference type="EMBL" id="JAVHJM010000011">
    <property type="protein sequence ID" value="KAK6502657.1"/>
    <property type="molecule type" value="Genomic_DNA"/>
</dbReference>
<name>A0AAN8N3N2_9PEZI</name>
<dbReference type="Proteomes" id="UP001307849">
    <property type="component" value="Unassembled WGS sequence"/>
</dbReference>
<evidence type="ECO:0000313" key="3">
    <source>
        <dbReference type="Proteomes" id="UP001307849"/>
    </source>
</evidence>
<sequence>MNSLQQLEQTLSARRERRKHIRSHTSNERLDLDEVHNTNLEVGLFSGGRLPDGISNHRKDIEYIKTWHVIYKTALETKTIPGRPVLLVLKRMGKSRIEQLEDKLYAIQRFENDDDESIREEYQPQIDLIRWKIKYYQQTLEDGEIMLNILDDHSM</sequence>
<dbReference type="AlphaFoldDB" id="A0AAN8N3N2"/>
<organism evidence="2 3">
    <name type="scientific">Arthrobotrys conoides</name>
    <dbReference type="NCBI Taxonomy" id="74498"/>
    <lineage>
        <taxon>Eukaryota</taxon>
        <taxon>Fungi</taxon>
        <taxon>Dikarya</taxon>
        <taxon>Ascomycota</taxon>
        <taxon>Pezizomycotina</taxon>
        <taxon>Orbiliomycetes</taxon>
        <taxon>Orbiliales</taxon>
        <taxon>Orbiliaceae</taxon>
        <taxon>Arthrobotrys</taxon>
    </lineage>
</organism>
<evidence type="ECO:0000256" key="1">
    <source>
        <dbReference type="SAM" id="MobiDB-lite"/>
    </source>
</evidence>
<reference evidence="2 3" key="1">
    <citation type="submission" date="2019-10" db="EMBL/GenBank/DDBJ databases">
        <authorList>
            <person name="Palmer J.M."/>
        </authorList>
    </citation>
    <scope>NUCLEOTIDE SEQUENCE [LARGE SCALE GENOMIC DNA]</scope>
    <source>
        <strain evidence="2 3">TWF506</strain>
    </source>
</reference>
<comment type="caution">
    <text evidence="2">The sequence shown here is derived from an EMBL/GenBank/DDBJ whole genome shotgun (WGS) entry which is preliminary data.</text>
</comment>